<dbReference type="InterPro" id="IPR010869">
    <property type="entry name" value="DUF1501"/>
</dbReference>
<dbReference type="Proteomes" id="UP000647424">
    <property type="component" value="Unassembled WGS sequence"/>
</dbReference>
<organism evidence="1 2">
    <name type="scientific">Limnohabitans radicicola</name>
    <dbReference type="NCBI Taxonomy" id="2771427"/>
    <lineage>
        <taxon>Bacteria</taxon>
        <taxon>Pseudomonadati</taxon>
        <taxon>Pseudomonadota</taxon>
        <taxon>Betaproteobacteria</taxon>
        <taxon>Burkholderiales</taxon>
        <taxon>Comamonadaceae</taxon>
        <taxon>Limnohabitans</taxon>
    </lineage>
</organism>
<proteinExistence type="predicted"/>
<dbReference type="EMBL" id="JACYFT010000010">
    <property type="protein sequence ID" value="MBD8052027.1"/>
    <property type="molecule type" value="Genomic_DNA"/>
</dbReference>
<gene>
    <name evidence="1" type="ORF">IC609_15930</name>
</gene>
<protein>
    <submittedName>
        <fullName evidence="1">DUF1501 domain-containing protein</fullName>
    </submittedName>
</protein>
<dbReference type="Pfam" id="PF07394">
    <property type="entry name" value="DUF1501"/>
    <property type="match status" value="1"/>
</dbReference>
<sequence>MKTMLSSGVGGLSASTVLLNSGASAQSLSDYKALVCLFLYGGNDGYNVLLPADQSLHTQYLSMRPVYNATSRTGVGVPFDQVIPLNGPSGQSLGFHPSLVRIKQRWTQGQVAVIQNVGNLVEPVSRSNLMVRQRPTGLFAHDEQQEISMLARSDSQGAGTEQGWGASVWSALNGKYGLASAGVNFAMVSFGGANRWQTSPLMLYDNLPPNQTLNFAHLDHTSGLLGLGQSSSQPYVRSYSNQLAHFQTQSTALNSMVSNLNSPGYQAFATTAGGQSSSLHNQLLAVVRAIEARQQLQAPGRQIFFVGMGGFDTHVDQYLIHSQLWNQIDSASHAFLTALESLGMASQVTLFTMSEFGRSLRMNASNGTDHAWSSHQWVMGGAVRGGLYGRAADITPTSEDVAPFSTDVVIPSTSINQYAATLAAWMGLNPTDLNAVFPDLRNFAQPNLGFMNS</sequence>
<dbReference type="PANTHER" id="PTHR43737">
    <property type="entry name" value="BLL7424 PROTEIN"/>
    <property type="match status" value="1"/>
</dbReference>
<keyword evidence="2" id="KW-1185">Reference proteome</keyword>
<evidence type="ECO:0000313" key="1">
    <source>
        <dbReference type="EMBL" id="MBD8052027.1"/>
    </source>
</evidence>
<evidence type="ECO:0000313" key="2">
    <source>
        <dbReference type="Proteomes" id="UP000647424"/>
    </source>
</evidence>
<dbReference type="AlphaFoldDB" id="A0A927ING1"/>
<name>A0A927ING1_9BURK</name>
<dbReference type="PANTHER" id="PTHR43737:SF1">
    <property type="entry name" value="DUF1501 DOMAIN-CONTAINING PROTEIN"/>
    <property type="match status" value="1"/>
</dbReference>
<accession>A0A927ING1</accession>
<comment type="caution">
    <text evidence="1">The sequence shown here is derived from an EMBL/GenBank/DDBJ whole genome shotgun (WGS) entry which is preliminary data.</text>
</comment>
<reference evidence="1" key="1">
    <citation type="submission" date="2020-09" db="EMBL/GenBank/DDBJ databases">
        <title>Genome seq and assembly of Limnohabitants sp.</title>
        <authorList>
            <person name="Chhetri G."/>
        </authorList>
    </citation>
    <scope>NUCLEOTIDE SEQUENCE</scope>
    <source>
        <strain evidence="1">JUR4</strain>
    </source>
</reference>